<keyword evidence="3" id="KW-1185">Reference proteome</keyword>
<dbReference type="eggNOG" id="arCOG01897">
    <property type="taxonomic scope" value="Archaea"/>
</dbReference>
<dbReference type="GeneID" id="5410734"/>
<dbReference type="STRING" id="456442.Mboo_1892"/>
<proteinExistence type="predicted"/>
<dbReference type="HOGENOM" id="CLU_050006_7_0_2"/>
<dbReference type="Gene3D" id="3.20.20.150">
    <property type="entry name" value="Divalent-metal-dependent TIM barrel enzymes"/>
    <property type="match status" value="1"/>
</dbReference>
<dbReference type="InterPro" id="IPR050312">
    <property type="entry name" value="IolE/XylAMocC-like"/>
</dbReference>
<feature type="domain" description="Xylose isomerase-like TIM barrel" evidence="1">
    <location>
        <begin position="22"/>
        <end position="261"/>
    </location>
</feature>
<evidence type="ECO:0000259" key="1">
    <source>
        <dbReference type="Pfam" id="PF01261"/>
    </source>
</evidence>
<dbReference type="SMART" id="SM00518">
    <property type="entry name" value="AP2Ec"/>
    <property type="match status" value="1"/>
</dbReference>
<dbReference type="InterPro" id="IPR036237">
    <property type="entry name" value="Xyl_isomerase-like_sf"/>
</dbReference>
<dbReference type="GO" id="GO:0016853">
    <property type="term" value="F:isomerase activity"/>
    <property type="evidence" value="ECO:0007669"/>
    <property type="project" value="UniProtKB-KW"/>
</dbReference>
<keyword evidence="2" id="KW-0413">Isomerase</keyword>
<dbReference type="GO" id="GO:0006281">
    <property type="term" value="P:DNA repair"/>
    <property type="evidence" value="ECO:0007669"/>
    <property type="project" value="InterPro"/>
</dbReference>
<dbReference type="PANTHER" id="PTHR12110:SF21">
    <property type="entry name" value="XYLOSE ISOMERASE-LIKE TIM BARREL DOMAIN-CONTAINING PROTEIN"/>
    <property type="match status" value="1"/>
</dbReference>
<dbReference type="PANTHER" id="PTHR12110">
    <property type="entry name" value="HYDROXYPYRUVATE ISOMERASE"/>
    <property type="match status" value="1"/>
</dbReference>
<dbReference type="GO" id="GO:0008270">
    <property type="term" value="F:zinc ion binding"/>
    <property type="evidence" value="ECO:0007669"/>
    <property type="project" value="InterPro"/>
</dbReference>
<dbReference type="InterPro" id="IPR001719">
    <property type="entry name" value="AP_endonuc_2"/>
</dbReference>
<dbReference type="SUPFAM" id="SSF51658">
    <property type="entry name" value="Xylose isomerase-like"/>
    <property type="match status" value="1"/>
</dbReference>
<dbReference type="OrthoDB" id="59344at2157"/>
<reference evidence="3" key="1">
    <citation type="journal article" date="2015" name="Microbiology">
        <title>Genome of Methanoregula boonei 6A8 reveals adaptations to oligotrophic peatland environments.</title>
        <authorList>
            <person name="Braeuer S."/>
            <person name="Cadillo-Quiroz H."/>
            <person name="Kyrpides N."/>
            <person name="Woyke T."/>
            <person name="Goodwin L."/>
            <person name="Detter C."/>
            <person name="Podell S."/>
            <person name="Yavitt J.B."/>
            <person name="Zinder S.H."/>
        </authorList>
    </citation>
    <scope>NUCLEOTIDE SEQUENCE [LARGE SCALE GENOMIC DNA]</scope>
    <source>
        <strain evidence="3">DSM 21154 / JCM 14090 / 6A8</strain>
    </source>
</reference>
<evidence type="ECO:0000313" key="3">
    <source>
        <dbReference type="Proteomes" id="UP000002408"/>
    </source>
</evidence>
<dbReference type="Proteomes" id="UP000002408">
    <property type="component" value="Chromosome"/>
</dbReference>
<dbReference type="KEGG" id="mbn:Mboo_1892"/>
<organism evidence="2 3">
    <name type="scientific">Methanoregula boonei (strain DSM 21154 / JCM 14090 / 6A8)</name>
    <dbReference type="NCBI Taxonomy" id="456442"/>
    <lineage>
        <taxon>Archaea</taxon>
        <taxon>Methanobacteriati</taxon>
        <taxon>Methanobacteriota</taxon>
        <taxon>Stenosarchaea group</taxon>
        <taxon>Methanomicrobia</taxon>
        <taxon>Methanomicrobiales</taxon>
        <taxon>Methanoregulaceae</taxon>
        <taxon>Methanoregula</taxon>
    </lineage>
</organism>
<dbReference type="Pfam" id="PF01261">
    <property type="entry name" value="AP_endonuc_2"/>
    <property type="match status" value="1"/>
</dbReference>
<evidence type="ECO:0000313" key="2">
    <source>
        <dbReference type="EMBL" id="ABS56407.1"/>
    </source>
</evidence>
<protein>
    <submittedName>
        <fullName evidence="2">Xylose isomerase domain protein TIM barrel</fullName>
    </submittedName>
</protein>
<dbReference type="GO" id="GO:0003677">
    <property type="term" value="F:DNA binding"/>
    <property type="evidence" value="ECO:0007669"/>
    <property type="project" value="InterPro"/>
</dbReference>
<dbReference type="AlphaFoldDB" id="A7I9J6"/>
<dbReference type="RefSeq" id="WP_012107460.1">
    <property type="nucleotide sequence ID" value="NC_009712.1"/>
</dbReference>
<gene>
    <name evidence="2" type="ordered locus">Mboo_1892</name>
</gene>
<dbReference type="InterPro" id="IPR013022">
    <property type="entry name" value="Xyl_isomerase-like_TIM-brl"/>
</dbReference>
<sequence>MTAYGVSSMFFHEYPSAEIFSHVSRAGLDGIEYWLETPYFWLSRLPTGEVAACRQAHPEIATFTVHTPVLDLNPCSINPDVAEVSVAWAVRSLALARELGAGLLTVHPGRRTAKRPPGDADQIRFDHYLAVLKEAARKSTVTVAMENMEPAVNALICTPERMREVLDAEPWLKFTLDTSHALVSSEETVSEYIDLCGDRLANVHLSRAAGGRLHLPLEESPVMARILGFLRDHHYLGPLMLEIDDLNFPRPFSHEEKCAVLARDLRFMRECVEQG</sequence>
<accession>A7I9J6</accession>
<dbReference type="EMBL" id="CP000780">
    <property type="protein sequence ID" value="ABS56407.1"/>
    <property type="molecule type" value="Genomic_DNA"/>
</dbReference>
<name>A7I9J6_METB6</name>